<dbReference type="GO" id="GO:0061133">
    <property type="term" value="F:endopeptidase activator activity"/>
    <property type="evidence" value="ECO:0007669"/>
    <property type="project" value="TreeGrafter"/>
</dbReference>
<dbReference type="GO" id="GO:0005737">
    <property type="term" value="C:cytoplasm"/>
    <property type="evidence" value="ECO:0007669"/>
    <property type="project" value="TreeGrafter"/>
</dbReference>
<feature type="region of interest" description="Disordered" evidence="3">
    <location>
        <begin position="292"/>
        <end position="316"/>
    </location>
</feature>
<dbReference type="PANTHER" id="PTHR10660:SF2">
    <property type="entry name" value="LD45860P"/>
    <property type="match status" value="1"/>
</dbReference>
<dbReference type="SUPFAM" id="SSF47216">
    <property type="entry name" value="Proteasome activator"/>
    <property type="match status" value="1"/>
</dbReference>
<dbReference type="GO" id="GO:2000045">
    <property type="term" value="P:regulation of G1/S transition of mitotic cell cycle"/>
    <property type="evidence" value="ECO:0007669"/>
    <property type="project" value="TreeGrafter"/>
</dbReference>
<evidence type="ECO:0000256" key="2">
    <source>
        <dbReference type="ARBA" id="ARBA00022942"/>
    </source>
</evidence>
<dbReference type="InterPro" id="IPR009077">
    <property type="entry name" value="Proteasome_activ_PA28"/>
</dbReference>
<evidence type="ECO:0000313" key="5">
    <source>
        <dbReference type="Proteomes" id="UP000046395"/>
    </source>
</evidence>
<protein>
    <submittedName>
        <fullName evidence="6">PA28_beta domain-containing protein</fullName>
    </submittedName>
</protein>
<accession>A0A5S6QRS0</accession>
<dbReference type="InterPro" id="IPR036252">
    <property type="entry name" value="Proteasome_activ_sf"/>
</dbReference>
<organism evidence="5 6">
    <name type="scientific">Trichuris muris</name>
    <name type="common">Mouse whipworm</name>
    <dbReference type="NCBI Taxonomy" id="70415"/>
    <lineage>
        <taxon>Eukaryota</taxon>
        <taxon>Metazoa</taxon>
        <taxon>Ecdysozoa</taxon>
        <taxon>Nematoda</taxon>
        <taxon>Enoplea</taxon>
        <taxon>Dorylaimia</taxon>
        <taxon>Trichinellida</taxon>
        <taxon>Trichuridae</taxon>
        <taxon>Trichuris</taxon>
    </lineage>
</organism>
<evidence type="ECO:0000256" key="3">
    <source>
        <dbReference type="SAM" id="MobiDB-lite"/>
    </source>
</evidence>
<dbReference type="AlphaFoldDB" id="A0A5S6QRS0"/>
<evidence type="ECO:0000259" key="4">
    <source>
        <dbReference type="Pfam" id="PF02252"/>
    </source>
</evidence>
<dbReference type="GO" id="GO:0005654">
    <property type="term" value="C:nucleoplasm"/>
    <property type="evidence" value="ECO:0007669"/>
    <property type="project" value="TreeGrafter"/>
</dbReference>
<dbReference type="Proteomes" id="UP000046395">
    <property type="component" value="Unassembled WGS sequence"/>
</dbReference>
<name>A0A5S6QRS0_TRIMR</name>
<feature type="domain" description="Proteasome activator PA28 C-terminal" evidence="4">
    <location>
        <begin position="342"/>
        <end position="465"/>
    </location>
</feature>
<dbReference type="PANTHER" id="PTHR10660">
    <property type="entry name" value="PROTEASOME REGULATOR PA28"/>
    <property type="match status" value="1"/>
</dbReference>
<evidence type="ECO:0000313" key="6">
    <source>
        <dbReference type="WBParaSite" id="TMUE_2000009930.1"/>
    </source>
</evidence>
<dbReference type="WBParaSite" id="TMUE_2000009930.1">
    <property type="protein sequence ID" value="TMUE_2000009930.1"/>
    <property type="gene ID" value="WBGene00290377"/>
</dbReference>
<dbReference type="GO" id="GO:0061136">
    <property type="term" value="P:regulation of proteasomal protein catabolic process"/>
    <property type="evidence" value="ECO:0007669"/>
    <property type="project" value="TreeGrafter"/>
</dbReference>
<dbReference type="STRING" id="70415.A0A5S6QRS0"/>
<keyword evidence="5" id="KW-1185">Reference proteome</keyword>
<reference evidence="6" key="1">
    <citation type="submission" date="2019-12" db="UniProtKB">
        <authorList>
            <consortium name="WormBaseParasite"/>
        </authorList>
    </citation>
    <scope>IDENTIFICATION</scope>
</reference>
<sequence>MPLFPEQTVEEQLCELIFERFPLRAVQLYETWEMIKPKLAGNASEVNVPIPCIPTWEDENVLDWKGIIACEKVVNTRENGVDVPDPVAEHAAKSGKTKLADQIPREVRNYLADEFGEVPELDALIAMNIEEAEKLLSDELRRKLQSGQLVPPLELSPIEFAPGQPPPFEQTMYDNCSNLETVTAITPLSLSRFSKDQDCVIANTADIGETAERKPSADAISQNKCDLYADLSNTLSPTAKKIPGPENFAGLQTPPSTTLPFKEKENLDEKLSRVAERLALLSFNSNNCPNEGRDAATAAKMPDAGTPSKEPSAYDKVETKPMDPALAIDGLENEYFSHAEPVHSNMELQVIHQILRRELMAASTDCLSALLWIRVHLEHLENKGSRYYRSLQLLITTLEEKRAELMDKISKMTEFHKERANLVEDIIKYPHIEDYRLALRSYDELEYAESHRSLASLAEFYLTAFNEVLAEMEI</sequence>
<dbReference type="InterPro" id="IPR003186">
    <property type="entry name" value="PA28_C"/>
</dbReference>
<comment type="similarity">
    <text evidence="1">Belongs to the PA28 family.</text>
</comment>
<proteinExistence type="inferred from homology"/>
<dbReference type="InterPro" id="IPR036997">
    <property type="entry name" value="PA28_C_sf"/>
</dbReference>
<evidence type="ECO:0000256" key="1">
    <source>
        <dbReference type="ARBA" id="ARBA00005883"/>
    </source>
</evidence>
<dbReference type="Pfam" id="PF02252">
    <property type="entry name" value="PA28_C"/>
    <property type="match status" value="1"/>
</dbReference>
<dbReference type="Gene3D" id="1.20.120.180">
    <property type="entry name" value="Proteasome activator pa28, C-terminal domain"/>
    <property type="match status" value="1"/>
</dbReference>
<dbReference type="GO" id="GO:0008537">
    <property type="term" value="C:proteasome activator complex"/>
    <property type="evidence" value="ECO:0007669"/>
    <property type="project" value="InterPro"/>
</dbReference>
<keyword evidence="2" id="KW-0647">Proteasome</keyword>